<dbReference type="AlphaFoldDB" id="A0A4Y2NSD1"/>
<reference evidence="1 2" key="1">
    <citation type="journal article" date="2019" name="Sci. Rep.">
        <title>Orb-weaving spider Araneus ventricosus genome elucidates the spidroin gene catalogue.</title>
        <authorList>
            <person name="Kono N."/>
            <person name="Nakamura H."/>
            <person name="Ohtoshi R."/>
            <person name="Moran D.A.P."/>
            <person name="Shinohara A."/>
            <person name="Yoshida Y."/>
            <person name="Fujiwara M."/>
            <person name="Mori M."/>
            <person name="Tomita M."/>
            <person name="Arakawa K."/>
        </authorList>
    </citation>
    <scope>NUCLEOTIDE SEQUENCE [LARGE SCALE GENOMIC DNA]</scope>
</reference>
<dbReference type="Proteomes" id="UP000499080">
    <property type="component" value="Unassembled WGS sequence"/>
</dbReference>
<proteinExistence type="predicted"/>
<comment type="caution">
    <text evidence="1">The sequence shown here is derived from an EMBL/GenBank/DDBJ whole genome shotgun (WGS) entry which is preliminary data.</text>
</comment>
<evidence type="ECO:0000313" key="1">
    <source>
        <dbReference type="EMBL" id="GBN40947.1"/>
    </source>
</evidence>
<organism evidence="1 2">
    <name type="scientific">Araneus ventricosus</name>
    <name type="common">Orbweaver spider</name>
    <name type="synonym">Epeira ventricosa</name>
    <dbReference type="NCBI Taxonomy" id="182803"/>
    <lineage>
        <taxon>Eukaryota</taxon>
        <taxon>Metazoa</taxon>
        <taxon>Ecdysozoa</taxon>
        <taxon>Arthropoda</taxon>
        <taxon>Chelicerata</taxon>
        <taxon>Arachnida</taxon>
        <taxon>Araneae</taxon>
        <taxon>Araneomorphae</taxon>
        <taxon>Entelegynae</taxon>
        <taxon>Araneoidea</taxon>
        <taxon>Araneidae</taxon>
        <taxon>Araneus</taxon>
    </lineage>
</organism>
<keyword evidence="2" id="KW-1185">Reference proteome</keyword>
<accession>A0A4Y2NSD1</accession>
<dbReference type="EMBL" id="BGPR01009577">
    <property type="protein sequence ID" value="GBN40947.1"/>
    <property type="molecule type" value="Genomic_DNA"/>
</dbReference>
<evidence type="ECO:0000313" key="2">
    <source>
        <dbReference type="Proteomes" id="UP000499080"/>
    </source>
</evidence>
<name>A0A4Y2NSD1_ARAVE</name>
<gene>
    <name evidence="1" type="ORF">AVEN_94328_1</name>
</gene>
<protein>
    <submittedName>
        <fullName evidence="1">Uncharacterized protein</fullName>
    </submittedName>
</protein>
<sequence length="145" mass="16371">MWFYHRNSRSVSDFPRNSSKGLPSVCLYILGSKPGGCKPVLCPISIQPVRLLSWHQARGHGAAFYHGIRHGDMVRRSVTNFYVPNNDSLDPLVEEDLTIVFNGLKSGKAPGLDRLDYKMWNAIYDVDKSLLLNVLILVLDILIFL</sequence>